<evidence type="ECO:0000313" key="2">
    <source>
        <dbReference type="Proteomes" id="UP000241803"/>
    </source>
</evidence>
<dbReference type="AlphaFoldDB" id="A0A2T3LFI1"/>
<reference evidence="1 2" key="1">
    <citation type="submission" date="2018-03" db="EMBL/GenBank/DDBJ databases">
        <title>Whole genome sequencing of Histamine producing bacteria.</title>
        <authorList>
            <person name="Butler K."/>
        </authorList>
    </citation>
    <scope>NUCLEOTIDE SEQUENCE [LARGE SCALE GENOMIC DNA]</scope>
    <source>
        <strain evidence="1 2">ATCC 19614</strain>
    </source>
</reference>
<comment type="caution">
    <text evidence="1">The sequence shown here is derived from an EMBL/GenBank/DDBJ whole genome shotgun (WGS) entry which is preliminary data.</text>
</comment>
<keyword evidence="2" id="KW-1185">Reference proteome</keyword>
<sequence length="259" mass="29502">MRFVTEKYNSVVSATDLLVRSLSGEKAQDKKEKALAVNNSTGDLLSALAKNDQPVWLTGLNQHTRSYAEGRSTSYHLMQFILENRVNITTHSWVFDQKSEAFDFDSVFERYRSESRLPELFDEIVRILEEIQNSGEVDSVTMMSALGKVIATLKKSKDGSYFSVNSAWSFLVSFLQNYMWAELIKLPVLGTAMEALKQTIEQTNQEMFKVHTEVQNEMQRTVEEQVKGLNRSNFKFIGYDKNGHNLEISSEVKALSTTV</sequence>
<name>A0A2T3LFI1_9GAMM</name>
<proteinExistence type="predicted"/>
<organism evidence="1 2">
    <name type="scientific">Photobacterium indicum</name>
    <dbReference type="NCBI Taxonomy" id="81447"/>
    <lineage>
        <taxon>Bacteria</taxon>
        <taxon>Pseudomonadati</taxon>
        <taxon>Pseudomonadota</taxon>
        <taxon>Gammaproteobacteria</taxon>
        <taxon>Vibrionales</taxon>
        <taxon>Vibrionaceae</taxon>
        <taxon>Photobacterium</taxon>
    </lineage>
</organism>
<dbReference type="Proteomes" id="UP000241803">
    <property type="component" value="Unassembled WGS sequence"/>
</dbReference>
<dbReference type="EMBL" id="PYOC01000001">
    <property type="protein sequence ID" value="PSV50143.1"/>
    <property type="molecule type" value="Genomic_DNA"/>
</dbReference>
<evidence type="ECO:0000313" key="1">
    <source>
        <dbReference type="EMBL" id="PSV50143.1"/>
    </source>
</evidence>
<accession>A0A2T3LFI1</accession>
<protein>
    <submittedName>
        <fullName evidence="1">Uncharacterized protein</fullName>
    </submittedName>
</protein>
<gene>
    <name evidence="1" type="ORF">C9J47_05720</name>
</gene>